<dbReference type="EMBL" id="GBRH01273339">
    <property type="protein sequence ID" value="JAD24556.1"/>
    <property type="molecule type" value="Transcribed_RNA"/>
</dbReference>
<organism evidence="1">
    <name type="scientific">Arundo donax</name>
    <name type="common">Giant reed</name>
    <name type="synonym">Donax arundinaceus</name>
    <dbReference type="NCBI Taxonomy" id="35708"/>
    <lineage>
        <taxon>Eukaryota</taxon>
        <taxon>Viridiplantae</taxon>
        <taxon>Streptophyta</taxon>
        <taxon>Embryophyta</taxon>
        <taxon>Tracheophyta</taxon>
        <taxon>Spermatophyta</taxon>
        <taxon>Magnoliopsida</taxon>
        <taxon>Liliopsida</taxon>
        <taxon>Poales</taxon>
        <taxon>Poaceae</taxon>
        <taxon>PACMAD clade</taxon>
        <taxon>Arundinoideae</taxon>
        <taxon>Arundineae</taxon>
        <taxon>Arundo</taxon>
    </lineage>
</organism>
<evidence type="ECO:0000313" key="1">
    <source>
        <dbReference type="EMBL" id="JAD24556.1"/>
    </source>
</evidence>
<protein>
    <submittedName>
        <fullName evidence="1">Uncharacterized protein</fullName>
    </submittedName>
</protein>
<dbReference type="AlphaFoldDB" id="A0A0A8YEL0"/>
<accession>A0A0A8YEL0</accession>
<sequence>MELGTLGTLPSEDYLVAEGLELLNLRHKLL</sequence>
<name>A0A0A8YEL0_ARUDO</name>
<proteinExistence type="predicted"/>
<reference evidence="1" key="2">
    <citation type="journal article" date="2015" name="Data Brief">
        <title>Shoot transcriptome of the giant reed, Arundo donax.</title>
        <authorList>
            <person name="Barrero R.A."/>
            <person name="Guerrero F.D."/>
            <person name="Moolhuijzen P."/>
            <person name="Goolsby J.A."/>
            <person name="Tidwell J."/>
            <person name="Bellgard S.E."/>
            <person name="Bellgard M.I."/>
        </authorList>
    </citation>
    <scope>NUCLEOTIDE SEQUENCE</scope>
    <source>
        <tissue evidence="1">Shoot tissue taken approximately 20 cm above the soil surface</tissue>
    </source>
</reference>
<reference evidence="1" key="1">
    <citation type="submission" date="2014-09" db="EMBL/GenBank/DDBJ databases">
        <authorList>
            <person name="Magalhaes I.L.F."/>
            <person name="Oliveira U."/>
            <person name="Santos F.R."/>
            <person name="Vidigal T.H.D.A."/>
            <person name="Brescovit A.D."/>
            <person name="Santos A.J."/>
        </authorList>
    </citation>
    <scope>NUCLEOTIDE SEQUENCE</scope>
    <source>
        <tissue evidence="1">Shoot tissue taken approximately 20 cm above the soil surface</tissue>
    </source>
</reference>